<gene>
    <name evidence="2" type="ORF">g.3602</name>
</gene>
<feature type="region of interest" description="Disordered" evidence="1">
    <location>
        <begin position="59"/>
        <end position="89"/>
    </location>
</feature>
<accession>A0A1B6LLW7</accession>
<feature type="non-terminal residue" evidence="2">
    <location>
        <position position="115"/>
    </location>
</feature>
<protein>
    <submittedName>
        <fullName evidence="2">Uncharacterized protein</fullName>
    </submittedName>
</protein>
<dbReference type="AlphaFoldDB" id="A0A1B6LLW7"/>
<evidence type="ECO:0000256" key="1">
    <source>
        <dbReference type="SAM" id="MobiDB-lite"/>
    </source>
</evidence>
<feature type="non-terminal residue" evidence="2">
    <location>
        <position position="1"/>
    </location>
</feature>
<proteinExistence type="predicted"/>
<feature type="compositionally biased region" description="Low complexity" evidence="1">
    <location>
        <begin position="67"/>
        <end position="81"/>
    </location>
</feature>
<name>A0A1B6LLW7_9HEMI</name>
<dbReference type="EMBL" id="GEBQ01015329">
    <property type="protein sequence ID" value="JAT24648.1"/>
    <property type="molecule type" value="Transcribed_RNA"/>
</dbReference>
<sequence length="115" mass="12151">DCSVNVDIATRKEKVSSGNQSGTDGFFECVKENPSPNLNLPLSPDSVDSYVDFSEVSESRSTATVMSATSQDMSTSLSSSAPSGDTEADVVEEHVSHHYENSPDIFCDSPGPIAS</sequence>
<organism evidence="2">
    <name type="scientific">Graphocephala atropunctata</name>
    <dbReference type="NCBI Taxonomy" id="36148"/>
    <lineage>
        <taxon>Eukaryota</taxon>
        <taxon>Metazoa</taxon>
        <taxon>Ecdysozoa</taxon>
        <taxon>Arthropoda</taxon>
        <taxon>Hexapoda</taxon>
        <taxon>Insecta</taxon>
        <taxon>Pterygota</taxon>
        <taxon>Neoptera</taxon>
        <taxon>Paraneoptera</taxon>
        <taxon>Hemiptera</taxon>
        <taxon>Auchenorrhyncha</taxon>
        <taxon>Membracoidea</taxon>
        <taxon>Cicadellidae</taxon>
        <taxon>Cicadellinae</taxon>
        <taxon>Cicadellini</taxon>
        <taxon>Graphocephala</taxon>
    </lineage>
</organism>
<evidence type="ECO:0000313" key="2">
    <source>
        <dbReference type="EMBL" id="JAT24648.1"/>
    </source>
</evidence>
<reference evidence="2" key="1">
    <citation type="submission" date="2015-11" db="EMBL/GenBank/DDBJ databases">
        <title>De novo transcriptome assembly of four potential Pierce s Disease insect vectors from Arizona vineyards.</title>
        <authorList>
            <person name="Tassone E.E."/>
        </authorList>
    </citation>
    <scope>NUCLEOTIDE SEQUENCE</scope>
</reference>